<sequence length="329" mass="36984">MKKIAVPSLSRQKGSCHQKLFGTSLQEMQQEGLTKCGIPTVVWDIVEYLSWHGLEQEGLFRVNGNLKTVEQLRLKYEGGDQVDLAAEADVSAAASLLKLFLRELPDRVIPSALYPKFIQLYQASQKCGLETSDLRDLLRQMPETHYCLLKYLCHFLKRVADHHTENKMTVSNLATVFGPNCFCVPPGFEGMKQQEICNKIMIHMLENYSPLFEWEHQKKEGGCKESPKIILVKEASCKTSPPILLKSLETEKPKPKPRTKIVKSKPERASLTPLMLQPRLSDGIPCVSIHLTDSLCPKEMELADEISFLSSAAFFTRVALTPGAADVLR</sequence>
<dbReference type="InterPro" id="IPR008936">
    <property type="entry name" value="Rho_GTPase_activation_prot"/>
</dbReference>
<dbReference type="SUPFAM" id="SSF48350">
    <property type="entry name" value="GTPase activation domain, GAP"/>
    <property type="match status" value="1"/>
</dbReference>
<dbReference type="PROSITE" id="PS50238">
    <property type="entry name" value="RHOGAP"/>
    <property type="match status" value="1"/>
</dbReference>
<dbReference type="GO" id="GO:0007165">
    <property type="term" value="P:signal transduction"/>
    <property type="evidence" value="ECO:0007669"/>
    <property type="project" value="InterPro"/>
</dbReference>
<evidence type="ECO:0000313" key="2">
    <source>
        <dbReference type="EMBL" id="KAK9398707.1"/>
    </source>
</evidence>
<dbReference type="InterPro" id="IPR000198">
    <property type="entry name" value="RhoGAP_dom"/>
</dbReference>
<dbReference type="EMBL" id="JAOTOJ010000007">
    <property type="protein sequence ID" value="KAK9398707.1"/>
    <property type="molecule type" value="Genomic_DNA"/>
</dbReference>
<evidence type="ECO:0000313" key="3">
    <source>
        <dbReference type="Proteomes" id="UP001474421"/>
    </source>
</evidence>
<reference evidence="2 3" key="1">
    <citation type="journal article" date="2024" name="Proc. Natl. Acad. Sci. U.S.A.">
        <title>The genetic regulatory architecture and epigenomic basis for age-related changes in rattlesnake venom.</title>
        <authorList>
            <person name="Hogan M.P."/>
            <person name="Holding M.L."/>
            <person name="Nystrom G.S."/>
            <person name="Colston T.J."/>
            <person name="Bartlett D.A."/>
            <person name="Mason A.J."/>
            <person name="Ellsworth S.A."/>
            <person name="Rautsaw R.M."/>
            <person name="Lawrence K.C."/>
            <person name="Strickland J.L."/>
            <person name="He B."/>
            <person name="Fraser P."/>
            <person name="Margres M.J."/>
            <person name="Gilbert D.M."/>
            <person name="Gibbs H.L."/>
            <person name="Parkinson C.L."/>
            <person name="Rokyta D.R."/>
        </authorList>
    </citation>
    <scope>NUCLEOTIDE SEQUENCE [LARGE SCALE GENOMIC DNA]</scope>
    <source>
        <strain evidence="2">DRR0105</strain>
    </source>
</reference>
<dbReference type="PANTHER" id="PTHR15904:SF18">
    <property type="entry name" value="PROTEIN FAM13A"/>
    <property type="match status" value="1"/>
</dbReference>
<accession>A0AAW1B9U2</accession>
<dbReference type="PANTHER" id="PTHR15904">
    <property type="entry name" value="FAM13"/>
    <property type="match status" value="1"/>
</dbReference>
<dbReference type="Gene3D" id="1.10.555.10">
    <property type="entry name" value="Rho GTPase activation protein"/>
    <property type="match status" value="1"/>
</dbReference>
<keyword evidence="3" id="KW-1185">Reference proteome</keyword>
<name>A0AAW1B9U2_CROAD</name>
<feature type="domain" description="Rho-GAP" evidence="1">
    <location>
        <begin position="23"/>
        <end position="212"/>
    </location>
</feature>
<dbReference type="Pfam" id="PF00620">
    <property type="entry name" value="RhoGAP"/>
    <property type="match status" value="1"/>
</dbReference>
<evidence type="ECO:0000259" key="1">
    <source>
        <dbReference type="PROSITE" id="PS50238"/>
    </source>
</evidence>
<proteinExistence type="predicted"/>
<dbReference type="InterPro" id="IPR039102">
    <property type="entry name" value="FAM13"/>
</dbReference>
<organism evidence="2 3">
    <name type="scientific">Crotalus adamanteus</name>
    <name type="common">Eastern diamondback rattlesnake</name>
    <dbReference type="NCBI Taxonomy" id="8729"/>
    <lineage>
        <taxon>Eukaryota</taxon>
        <taxon>Metazoa</taxon>
        <taxon>Chordata</taxon>
        <taxon>Craniata</taxon>
        <taxon>Vertebrata</taxon>
        <taxon>Euteleostomi</taxon>
        <taxon>Lepidosauria</taxon>
        <taxon>Squamata</taxon>
        <taxon>Bifurcata</taxon>
        <taxon>Unidentata</taxon>
        <taxon>Episquamata</taxon>
        <taxon>Toxicofera</taxon>
        <taxon>Serpentes</taxon>
        <taxon>Colubroidea</taxon>
        <taxon>Viperidae</taxon>
        <taxon>Crotalinae</taxon>
        <taxon>Crotalus</taxon>
    </lineage>
</organism>
<dbReference type="Proteomes" id="UP001474421">
    <property type="component" value="Unassembled WGS sequence"/>
</dbReference>
<dbReference type="AlphaFoldDB" id="A0AAW1B9U2"/>
<comment type="caution">
    <text evidence="2">The sequence shown here is derived from an EMBL/GenBank/DDBJ whole genome shotgun (WGS) entry which is preliminary data.</text>
</comment>
<protein>
    <submittedName>
        <fullName evidence="2">Protein FAM13A</fullName>
    </submittedName>
</protein>
<gene>
    <name evidence="2" type="ORF">NXF25_013676</name>
</gene>
<dbReference type="SMART" id="SM00324">
    <property type="entry name" value="RhoGAP"/>
    <property type="match status" value="1"/>
</dbReference>